<evidence type="ECO:0000313" key="3">
    <source>
        <dbReference type="Proteomes" id="UP000005143"/>
    </source>
</evidence>
<name>H0E2J7_9ACTN</name>
<organism evidence="2 3">
    <name type="scientific">Patulibacter medicamentivorans</name>
    <dbReference type="NCBI Taxonomy" id="1097667"/>
    <lineage>
        <taxon>Bacteria</taxon>
        <taxon>Bacillati</taxon>
        <taxon>Actinomycetota</taxon>
        <taxon>Thermoleophilia</taxon>
        <taxon>Solirubrobacterales</taxon>
        <taxon>Patulibacteraceae</taxon>
        <taxon>Patulibacter</taxon>
    </lineage>
</organism>
<feature type="region of interest" description="Disordered" evidence="1">
    <location>
        <begin position="1"/>
        <end position="52"/>
    </location>
</feature>
<evidence type="ECO:0000313" key="2">
    <source>
        <dbReference type="EMBL" id="EHN12107.1"/>
    </source>
</evidence>
<feature type="compositionally biased region" description="Basic residues" evidence="1">
    <location>
        <begin position="10"/>
        <end position="23"/>
    </location>
</feature>
<dbReference type="Proteomes" id="UP000005143">
    <property type="component" value="Unassembled WGS sequence"/>
</dbReference>
<reference evidence="2 3" key="1">
    <citation type="journal article" date="2013" name="Biodegradation">
        <title>Quantitative proteomic analysis of ibuprofen-degrading Patulibacter sp. strain I11.</title>
        <authorList>
            <person name="Almeida B."/>
            <person name="Kjeldal H."/>
            <person name="Lolas I."/>
            <person name="Knudsen A.D."/>
            <person name="Carvalho G."/>
            <person name="Nielsen K.L."/>
            <person name="Barreto Crespo M.T."/>
            <person name="Stensballe A."/>
            <person name="Nielsen J.L."/>
        </authorList>
    </citation>
    <scope>NUCLEOTIDE SEQUENCE [LARGE SCALE GENOMIC DNA]</scope>
    <source>
        <strain evidence="2 3">I11</strain>
    </source>
</reference>
<comment type="caution">
    <text evidence="2">The sequence shown here is derived from an EMBL/GenBank/DDBJ whole genome shotgun (WGS) entry which is preliminary data.</text>
</comment>
<accession>H0E2J7</accession>
<gene>
    <name evidence="2" type="ORF">PAI11_10100</name>
</gene>
<proteinExistence type="predicted"/>
<protein>
    <submittedName>
        <fullName evidence="2">Uncharacterized protein</fullName>
    </submittedName>
</protein>
<dbReference type="EMBL" id="AGUD01000046">
    <property type="protein sequence ID" value="EHN12107.1"/>
    <property type="molecule type" value="Genomic_DNA"/>
</dbReference>
<keyword evidence="3" id="KW-1185">Reference proteome</keyword>
<evidence type="ECO:0000256" key="1">
    <source>
        <dbReference type="SAM" id="MobiDB-lite"/>
    </source>
</evidence>
<sequence length="52" mass="5990">MSQHSGDRRRALRQPRRLGRRARGAGLRAGGHGFPEVEDGDRTQRRGRRLIR</sequence>
<dbReference type="AlphaFoldDB" id="H0E2J7"/>